<comment type="caution">
    <text evidence="1">The sequence shown here is derived from an EMBL/GenBank/DDBJ whole genome shotgun (WGS) entry which is preliminary data.</text>
</comment>
<protein>
    <submittedName>
        <fullName evidence="1">Uncharacterized protein</fullName>
    </submittedName>
</protein>
<dbReference type="HOGENOM" id="CLU_2679655_0_0_5"/>
<dbReference type="Proteomes" id="UP000019849">
    <property type="component" value="Unassembled WGS sequence"/>
</dbReference>
<name>A0A011STF0_9HYPH</name>
<accession>A0A011STF0</accession>
<proteinExistence type="predicted"/>
<sequence>MDGGVSPQCAHQLFRVDVFFPEHFRSYAKCFEPGGSAAVDRTLEQGAPDFLNAAPVGKGSLEVKAEFVLAVQCA</sequence>
<dbReference type="AlphaFoldDB" id="A0A011STF0"/>
<dbReference type="EMBL" id="JENY01000031">
    <property type="protein sequence ID" value="EXL02429.1"/>
    <property type="molecule type" value="Genomic_DNA"/>
</dbReference>
<evidence type="ECO:0000313" key="2">
    <source>
        <dbReference type="Proteomes" id="UP000019849"/>
    </source>
</evidence>
<reference evidence="1 2" key="1">
    <citation type="submission" date="2014-02" db="EMBL/GenBank/DDBJ databases">
        <title>Aquamicrobium defluvii Genome sequencing.</title>
        <authorList>
            <person name="Wang X."/>
        </authorList>
    </citation>
    <scope>NUCLEOTIDE SEQUENCE [LARGE SCALE GENOMIC DNA]</scope>
    <source>
        <strain evidence="1 2">W13Z1</strain>
    </source>
</reference>
<gene>
    <name evidence="1" type="ORF">BG36_14890</name>
</gene>
<evidence type="ECO:0000313" key="1">
    <source>
        <dbReference type="EMBL" id="EXL02429.1"/>
    </source>
</evidence>
<organism evidence="1 2">
    <name type="scientific">Aquamicrobium defluvii</name>
    <dbReference type="NCBI Taxonomy" id="69279"/>
    <lineage>
        <taxon>Bacteria</taxon>
        <taxon>Pseudomonadati</taxon>
        <taxon>Pseudomonadota</taxon>
        <taxon>Alphaproteobacteria</taxon>
        <taxon>Hyphomicrobiales</taxon>
        <taxon>Phyllobacteriaceae</taxon>
        <taxon>Aquamicrobium</taxon>
    </lineage>
</organism>